<dbReference type="Proteomes" id="UP000031599">
    <property type="component" value="Unassembled WGS sequence"/>
</dbReference>
<accession>A0A0C2D2Y6</accession>
<evidence type="ECO:0000313" key="3">
    <source>
        <dbReference type="Proteomes" id="UP000031599"/>
    </source>
</evidence>
<gene>
    <name evidence="2" type="ORF">DB30_06734</name>
</gene>
<protein>
    <submittedName>
        <fullName evidence="2">Uncharacterized protein</fullName>
    </submittedName>
</protein>
<name>A0A0C2D2Y6_9BACT</name>
<dbReference type="EMBL" id="JMCC02000072">
    <property type="protein sequence ID" value="KIG14507.1"/>
    <property type="molecule type" value="Genomic_DNA"/>
</dbReference>
<evidence type="ECO:0000256" key="1">
    <source>
        <dbReference type="SAM" id="MobiDB-lite"/>
    </source>
</evidence>
<organism evidence="2 3">
    <name type="scientific">Enhygromyxa salina</name>
    <dbReference type="NCBI Taxonomy" id="215803"/>
    <lineage>
        <taxon>Bacteria</taxon>
        <taxon>Pseudomonadati</taxon>
        <taxon>Myxococcota</taxon>
        <taxon>Polyangia</taxon>
        <taxon>Nannocystales</taxon>
        <taxon>Nannocystaceae</taxon>
        <taxon>Enhygromyxa</taxon>
    </lineage>
</organism>
<proteinExistence type="predicted"/>
<reference evidence="2 3" key="1">
    <citation type="submission" date="2014-12" db="EMBL/GenBank/DDBJ databases">
        <title>Genome assembly of Enhygromyxa salina DSM 15201.</title>
        <authorList>
            <person name="Sharma G."/>
            <person name="Subramanian S."/>
        </authorList>
    </citation>
    <scope>NUCLEOTIDE SEQUENCE [LARGE SCALE GENOMIC DNA]</scope>
    <source>
        <strain evidence="2 3">DSM 15201</strain>
    </source>
</reference>
<comment type="caution">
    <text evidence="2">The sequence shown here is derived from an EMBL/GenBank/DDBJ whole genome shotgun (WGS) entry which is preliminary data.</text>
</comment>
<dbReference type="AlphaFoldDB" id="A0A0C2D2Y6"/>
<evidence type="ECO:0000313" key="2">
    <source>
        <dbReference type="EMBL" id="KIG14507.1"/>
    </source>
</evidence>
<sequence length="43" mass="4597">MSLDPPSQPNNDRAPVQTMPCARLLSVQRDIGPTTRGPADPPV</sequence>
<feature type="region of interest" description="Disordered" evidence="1">
    <location>
        <begin position="1"/>
        <end position="20"/>
    </location>
</feature>